<evidence type="ECO:0000313" key="3">
    <source>
        <dbReference type="EMBL" id="AQQ09434.1"/>
    </source>
</evidence>
<dbReference type="SUPFAM" id="SSF49899">
    <property type="entry name" value="Concanavalin A-like lectins/glucanases"/>
    <property type="match status" value="1"/>
</dbReference>
<dbReference type="AlphaFoldDB" id="A0A1Q2HQ67"/>
<dbReference type="CDD" id="cd00096">
    <property type="entry name" value="Ig"/>
    <property type="match status" value="1"/>
</dbReference>
<keyword evidence="4" id="KW-1185">Reference proteome</keyword>
<dbReference type="Pfam" id="PF13385">
    <property type="entry name" value="Laminin_G_3"/>
    <property type="match status" value="1"/>
</dbReference>
<proteinExistence type="predicted"/>
<dbReference type="SUPFAM" id="SSF48726">
    <property type="entry name" value="Immunoglobulin"/>
    <property type="match status" value="1"/>
</dbReference>
<dbReference type="Gene3D" id="2.60.120.200">
    <property type="match status" value="1"/>
</dbReference>
<dbReference type="InterPro" id="IPR013783">
    <property type="entry name" value="Ig-like_fold"/>
</dbReference>
<accession>A0A1Q2HQ67</accession>
<dbReference type="PROSITE" id="PS50835">
    <property type="entry name" value="IG_LIKE"/>
    <property type="match status" value="1"/>
</dbReference>
<dbReference type="STRING" id="1940790.L21SP3_01239"/>
<name>A0A1Q2HQ67_9BACT</name>
<dbReference type="InterPro" id="IPR013098">
    <property type="entry name" value="Ig_I-set"/>
</dbReference>
<feature type="domain" description="Ig-like" evidence="2">
    <location>
        <begin position="361"/>
        <end position="458"/>
    </location>
</feature>
<feature type="signal peptide" evidence="1">
    <location>
        <begin position="1"/>
        <end position="22"/>
    </location>
</feature>
<dbReference type="Gene3D" id="2.60.40.10">
    <property type="entry name" value="Immunoglobulins"/>
    <property type="match status" value="1"/>
</dbReference>
<dbReference type="InterPro" id="IPR007110">
    <property type="entry name" value="Ig-like_dom"/>
</dbReference>
<dbReference type="InterPro" id="IPR036179">
    <property type="entry name" value="Ig-like_dom_sf"/>
</dbReference>
<dbReference type="Proteomes" id="UP000188273">
    <property type="component" value="Chromosome"/>
</dbReference>
<gene>
    <name evidence="3" type="ORF">L21SP3_01239</name>
</gene>
<dbReference type="Pfam" id="PF07679">
    <property type="entry name" value="I-set"/>
    <property type="match status" value="1"/>
</dbReference>
<evidence type="ECO:0000313" key="4">
    <source>
        <dbReference type="Proteomes" id="UP000188273"/>
    </source>
</evidence>
<sequence length="722" mass="77377" precursor="true">MTNIYKILVFICCLAVSSSLFAGAIVPGFDDAQAMVDYTERQCGNADDMGGITGSGTITLAAKFTPSEADTTKTDGPVVILEVGGVHYGNGIYICDGMLTFASKGANGIGGSNQPIDGLYDTDASDSTAAVVMAPVYPNIETEVVASFNTNTGELTVLINGRLYTETISGTSGSANLSGNTSVTFLGFTPEGGGNCLDYGGLGTPEDDVPELLVQGYSDNLNGTTGMEMRGQIFDDVIDMEQLPRNPVPANGAVNVDPAAVTSLQFDTAGDPANTSNPNPDVTGHFVTAYSTYDPEDPSNNVEAVSAFLPAGSDPLEIPISFSLGDEIYWQVEEQISGAAEGSPSNITGPIWHFEALPAIPAITDSPEDAADFPGSELTFNAAFTSKTPAAVEWVKAGDPETIVDDFDADITISVSQHGDSYASSLTVSNIEKADQGEYFCRASNTNGNADSDSARLGVKRMIGYWPLDGDYLDYSGDEHHADPNTTPLESQWVDGVDPASTGQALDTEPNALAAAETEPFEPAKYTSEISITFWLKWAGPEAATDFLTGLVCSTDRELENNWWFGLNQDGQIAGNTPNYNPLTAPIDNQITPGEWSHLAFVNNEDSQLNLYVNGALVAASDSFEINKHLLPVQLMCDRRDQDGVLWRHTPGVFDEIKMYNYALTTDQIAQEYYDITGESFCKDPYSEDLQFDFNGDCKVDLADFAMMAVDWNESNLYPQLD</sequence>
<dbReference type="InterPro" id="IPR003599">
    <property type="entry name" value="Ig_sub"/>
</dbReference>
<feature type="chain" id="PRO_5012410949" evidence="1">
    <location>
        <begin position="23"/>
        <end position="722"/>
    </location>
</feature>
<dbReference type="OrthoDB" id="258532at2"/>
<dbReference type="InterPro" id="IPR013320">
    <property type="entry name" value="ConA-like_dom_sf"/>
</dbReference>
<evidence type="ECO:0000256" key="1">
    <source>
        <dbReference type="SAM" id="SignalP"/>
    </source>
</evidence>
<organism evidence="3 4">
    <name type="scientific">Sedimentisphaera cyanobacteriorum</name>
    <dbReference type="NCBI Taxonomy" id="1940790"/>
    <lineage>
        <taxon>Bacteria</taxon>
        <taxon>Pseudomonadati</taxon>
        <taxon>Planctomycetota</taxon>
        <taxon>Phycisphaerae</taxon>
        <taxon>Sedimentisphaerales</taxon>
        <taxon>Sedimentisphaeraceae</taxon>
        <taxon>Sedimentisphaera</taxon>
    </lineage>
</organism>
<dbReference type="EMBL" id="CP019633">
    <property type="protein sequence ID" value="AQQ09434.1"/>
    <property type="molecule type" value="Genomic_DNA"/>
</dbReference>
<dbReference type="SMART" id="SM00409">
    <property type="entry name" value="IG"/>
    <property type="match status" value="1"/>
</dbReference>
<keyword evidence="1" id="KW-0732">Signal</keyword>
<dbReference type="RefSeq" id="WP_077540030.1">
    <property type="nucleotide sequence ID" value="NZ_CP019633.1"/>
</dbReference>
<dbReference type="KEGG" id="pbu:L21SP3_01239"/>
<protein>
    <submittedName>
        <fullName evidence="3">Immunoglobulin I-set domain protein</fullName>
    </submittedName>
</protein>
<reference evidence="4" key="1">
    <citation type="submission" date="2017-02" db="EMBL/GenBank/DDBJ databases">
        <title>Comparative genomics and description of representatives of a novel lineage of planctomycetes thriving in anoxic sediments.</title>
        <authorList>
            <person name="Spring S."/>
            <person name="Bunk B."/>
            <person name="Sproer C."/>
            <person name="Klenk H.-P."/>
        </authorList>
    </citation>
    <scope>NUCLEOTIDE SEQUENCE [LARGE SCALE GENOMIC DNA]</scope>
    <source>
        <strain evidence="4">L21-RPul-D3</strain>
    </source>
</reference>
<evidence type="ECO:0000259" key="2">
    <source>
        <dbReference type="PROSITE" id="PS50835"/>
    </source>
</evidence>